<dbReference type="Gene3D" id="3.40.50.150">
    <property type="entry name" value="Vaccinia Virus protein VP39"/>
    <property type="match status" value="1"/>
</dbReference>
<keyword evidence="4" id="KW-0963">Cytoplasm</keyword>
<dbReference type="OrthoDB" id="9810297at2"/>
<dbReference type="InterPro" id="IPR029063">
    <property type="entry name" value="SAM-dependent_MTases_sf"/>
</dbReference>
<keyword evidence="16" id="KW-1185">Reference proteome</keyword>
<evidence type="ECO:0000313" key="15">
    <source>
        <dbReference type="EMBL" id="SDB16097.1"/>
    </source>
</evidence>
<dbReference type="PROSITE" id="PS51686">
    <property type="entry name" value="SAM_MT_RSMB_NOP"/>
    <property type="match status" value="1"/>
</dbReference>
<evidence type="ECO:0000256" key="3">
    <source>
        <dbReference type="ARBA" id="ARBA00012140"/>
    </source>
</evidence>
<dbReference type="PRINTS" id="PR02008">
    <property type="entry name" value="RCMTFAMILY"/>
</dbReference>
<keyword evidence="5" id="KW-0698">rRNA processing</keyword>
<evidence type="ECO:0000256" key="9">
    <source>
        <dbReference type="ARBA" id="ARBA00022884"/>
    </source>
</evidence>
<keyword evidence="9 13" id="KW-0694">RNA-binding</keyword>
<protein>
    <recommendedName>
        <fullName evidence="3">16S rRNA (cytosine(967)-C(5))-methyltransferase</fullName>
        <ecNumber evidence="3">2.1.1.176</ecNumber>
    </recommendedName>
    <alternativeName>
        <fullName evidence="10">16S rRNA m5C967 methyltransferase</fullName>
    </alternativeName>
    <alternativeName>
        <fullName evidence="11">rRNA (cytosine-C(5)-)-methyltransferase RsmB</fullName>
    </alternativeName>
</protein>
<accession>A0A1G6B627</accession>
<dbReference type="STRING" id="1732.SAMN02910417_01222"/>
<dbReference type="PANTHER" id="PTHR22807:SF53">
    <property type="entry name" value="RIBOSOMAL RNA SMALL SUBUNIT METHYLTRANSFERASE B-RELATED"/>
    <property type="match status" value="1"/>
</dbReference>
<dbReference type="InterPro" id="IPR001678">
    <property type="entry name" value="MeTrfase_RsmB-F_NOP2_dom"/>
</dbReference>
<evidence type="ECO:0000256" key="4">
    <source>
        <dbReference type="ARBA" id="ARBA00022490"/>
    </source>
</evidence>
<dbReference type="GO" id="GO:0003723">
    <property type="term" value="F:RNA binding"/>
    <property type="evidence" value="ECO:0007669"/>
    <property type="project" value="UniProtKB-UniRule"/>
</dbReference>
<dbReference type="InterPro" id="IPR035926">
    <property type="entry name" value="NusB-like_sf"/>
</dbReference>
<feature type="active site" description="Nucleophile" evidence="13">
    <location>
        <position position="383"/>
    </location>
</feature>
<reference evidence="15 16" key="1">
    <citation type="submission" date="2016-10" db="EMBL/GenBank/DDBJ databases">
        <authorList>
            <person name="de Groot N.N."/>
        </authorList>
    </citation>
    <scope>NUCLEOTIDE SEQUENCE [LARGE SCALE GENOMIC DNA]</scope>
    <source>
        <strain evidence="15 16">DSM 3217</strain>
    </source>
</reference>
<dbReference type="GO" id="GO:0008649">
    <property type="term" value="F:rRNA methyltransferase activity"/>
    <property type="evidence" value="ECO:0007669"/>
    <property type="project" value="InterPro"/>
</dbReference>
<dbReference type="InterPro" id="IPR006027">
    <property type="entry name" value="NusB_RsmB_TIM44"/>
</dbReference>
<dbReference type="Gene3D" id="1.10.940.10">
    <property type="entry name" value="NusB-like"/>
    <property type="match status" value="1"/>
</dbReference>
<gene>
    <name evidence="15" type="ORF">SAMN02910417_01222</name>
</gene>
<dbReference type="InterPro" id="IPR023267">
    <property type="entry name" value="RCMT"/>
</dbReference>
<evidence type="ECO:0000313" key="16">
    <source>
        <dbReference type="Proteomes" id="UP000199228"/>
    </source>
</evidence>
<evidence type="ECO:0000256" key="6">
    <source>
        <dbReference type="ARBA" id="ARBA00022603"/>
    </source>
</evidence>
<dbReference type="RefSeq" id="WP_090173278.1">
    <property type="nucleotide sequence ID" value="NZ_FMXR01000008.1"/>
</dbReference>
<keyword evidence="6 13" id="KW-0489">Methyltransferase</keyword>
<dbReference type="Gene3D" id="3.30.70.1170">
    <property type="entry name" value="Sun protein, domain 3"/>
    <property type="match status" value="1"/>
</dbReference>
<dbReference type="Pfam" id="PF01029">
    <property type="entry name" value="NusB"/>
    <property type="match status" value="1"/>
</dbReference>
<feature type="binding site" evidence="13">
    <location>
        <position position="285"/>
    </location>
    <ligand>
        <name>S-adenosyl-L-methionine</name>
        <dbReference type="ChEBI" id="CHEBI:59789"/>
    </ligand>
</feature>
<dbReference type="CDD" id="cd02440">
    <property type="entry name" value="AdoMet_MTases"/>
    <property type="match status" value="1"/>
</dbReference>
<dbReference type="EC" id="2.1.1.176" evidence="3"/>
<comment type="catalytic activity">
    <reaction evidence="12">
        <text>cytidine(967) in 16S rRNA + S-adenosyl-L-methionine = 5-methylcytidine(967) in 16S rRNA + S-adenosyl-L-homocysteine + H(+)</text>
        <dbReference type="Rhea" id="RHEA:42748"/>
        <dbReference type="Rhea" id="RHEA-COMP:10219"/>
        <dbReference type="Rhea" id="RHEA-COMP:10220"/>
        <dbReference type="ChEBI" id="CHEBI:15378"/>
        <dbReference type="ChEBI" id="CHEBI:57856"/>
        <dbReference type="ChEBI" id="CHEBI:59789"/>
        <dbReference type="ChEBI" id="CHEBI:74483"/>
        <dbReference type="ChEBI" id="CHEBI:82748"/>
        <dbReference type="EC" id="2.1.1.176"/>
    </reaction>
</comment>
<dbReference type="Pfam" id="PF01189">
    <property type="entry name" value="Methyltr_RsmB-F"/>
    <property type="match status" value="1"/>
</dbReference>
<dbReference type="GO" id="GO:0006355">
    <property type="term" value="P:regulation of DNA-templated transcription"/>
    <property type="evidence" value="ECO:0007669"/>
    <property type="project" value="InterPro"/>
</dbReference>
<dbReference type="Pfam" id="PF22458">
    <property type="entry name" value="RsmF-B_ferredox"/>
    <property type="match status" value="1"/>
</dbReference>
<dbReference type="GO" id="GO:0005737">
    <property type="term" value="C:cytoplasm"/>
    <property type="evidence" value="ECO:0007669"/>
    <property type="project" value="UniProtKB-SubCell"/>
</dbReference>
<dbReference type="InterPro" id="IPR049560">
    <property type="entry name" value="MeTrfase_RsmB-F_NOP2_cat"/>
</dbReference>
<name>A0A1G6B627_EUBOX</name>
<evidence type="ECO:0000256" key="11">
    <source>
        <dbReference type="ARBA" id="ARBA00031088"/>
    </source>
</evidence>
<dbReference type="NCBIfam" id="TIGR00563">
    <property type="entry name" value="rsmB"/>
    <property type="match status" value="1"/>
</dbReference>
<keyword evidence="8 13" id="KW-0949">S-adenosyl-L-methionine</keyword>
<dbReference type="Proteomes" id="UP000199228">
    <property type="component" value="Unassembled WGS sequence"/>
</dbReference>
<feature type="binding site" evidence="13">
    <location>
        <position position="330"/>
    </location>
    <ligand>
        <name>S-adenosyl-L-methionine</name>
        <dbReference type="ChEBI" id="CHEBI:59789"/>
    </ligand>
</feature>
<evidence type="ECO:0000256" key="2">
    <source>
        <dbReference type="ARBA" id="ARBA00004496"/>
    </source>
</evidence>
<evidence type="ECO:0000256" key="8">
    <source>
        <dbReference type="ARBA" id="ARBA00022691"/>
    </source>
</evidence>
<dbReference type="InterPro" id="IPR004573">
    <property type="entry name" value="rRNA_ssu_MeTfrase_B"/>
</dbReference>
<comment type="subcellular location">
    <subcellularLocation>
        <location evidence="2">Cytoplasm</location>
    </subcellularLocation>
</comment>
<evidence type="ECO:0000256" key="10">
    <source>
        <dbReference type="ARBA" id="ARBA00030399"/>
    </source>
</evidence>
<dbReference type="PANTHER" id="PTHR22807">
    <property type="entry name" value="NOP2 YEAST -RELATED NOL1/NOP2/FMU SUN DOMAIN-CONTAINING"/>
    <property type="match status" value="1"/>
</dbReference>
<dbReference type="SUPFAM" id="SSF48013">
    <property type="entry name" value="NusB-like"/>
    <property type="match status" value="1"/>
</dbReference>
<dbReference type="AlphaFoldDB" id="A0A1G6B627"/>
<comment type="similarity">
    <text evidence="13">Belongs to the class I-like SAM-binding methyltransferase superfamily. RsmB/NOP family.</text>
</comment>
<dbReference type="SUPFAM" id="SSF53335">
    <property type="entry name" value="S-adenosyl-L-methionine-dependent methyltransferases"/>
    <property type="match status" value="1"/>
</dbReference>
<sequence length="433" mass="48991">MAKENIRAISYEALYEILERGEYSHLVIRAVLDKYAYLEKRDRAFFTRLTEGTIERCVELDYLIEQVSATKVKKMKPQIRTIIRMGAYQLKYMDAVPDSAACNEAVKLAKKKGFASLSGFVNGVLRNLARKMENLKYPSDEMEELSVRASMPLWLVEHFVKSYGMEKTKDILHCFLAEQPTSIRVNIRKIDRKTLLERLADRGILCEPSSMLEEAAYLSSYDRLSDLDEFAKGLFSVQDISSMMVGEWINAKPGERILDVCAAPGGKALHAYERMGGSGQVIARDLTSDKVDMILENAKRLGADHLTCEIWDATVFDSKLSGKMDAVIADLPCSGLGIIGKKTDIKYKITKEQLDELSELQKVILKNAAGYVKPGGRLVFSTCTMNPGENEENVRWFEEQFPEFSFVKKEQVFPKKGISDGFFISLFIKKERA</sequence>
<evidence type="ECO:0000256" key="5">
    <source>
        <dbReference type="ARBA" id="ARBA00022552"/>
    </source>
</evidence>
<feature type="binding site" evidence="13">
    <location>
        <position position="312"/>
    </location>
    <ligand>
        <name>S-adenosyl-L-methionine</name>
        <dbReference type="ChEBI" id="CHEBI:59789"/>
    </ligand>
</feature>
<evidence type="ECO:0000259" key="14">
    <source>
        <dbReference type="PROSITE" id="PS51686"/>
    </source>
</evidence>
<feature type="domain" description="SAM-dependent MTase RsmB/NOP-type" evidence="14">
    <location>
        <begin position="171"/>
        <end position="433"/>
    </location>
</feature>
<organism evidence="15 16">
    <name type="scientific">Eubacterium oxidoreducens</name>
    <dbReference type="NCBI Taxonomy" id="1732"/>
    <lineage>
        <taxon>Bacteria</taxon>
        <taxon>Bacillati</taxon>
        <taxon>Bacillota</taxon>
        <taxon>Clostridia</taxon>
        <taxon>Eubacteriales</taxon>
        <taxon>Eubacteriaceae</taxon>
        <taxon>Eubacterium</taxon>
    </lineage>
</organism>
<dbReference type="InterPro" id="IPR054728">
    <property type="entry name" value="RsmB-like_ferredoxin"/>
</dbReference>
<proteinExistence type="inferred from homology"/>
<feature type="binding site" evidence="13">
    <location>
        <begin position="261"/>
        <end position="267"/>
    </location>
    <ligand>
        <name>S-adenosyl-L-methionine</name>
        <dbReference type="ChEBI" id="CHEBI:59789"/>
    </ligand>
</feature>
<dbReference type="EMBL" id="FMXR01000008">
    <property type="protein sequence ID" value="SDB16097.1"/>
    <property type="molecule type" value="Genomic_DNA"/>
</dbReference>
<evidence type="ECO:0000256" key="12">
    <source>
        <dbReference type="ARBA" id="ARBA00047283"/>
    </source>
</evidence>
<dbReference type="NCBIfam" id="NF011494">
    <property type="entry name" value="PRK14902.1"/>
    <property type="match status" value="1"/>
</dbReference>
<evidence type="ECO:0000256" key="13">
    <source>
        <dbReference type="PROSITE-ProRule" id="PRU01023"/>
    </source>
</evidence>
<keyword evidence="7 13" id="KW-0808">Transferase</keyword>
<evidence type="ECO:0000256" key="7">
    <source>
        <dbReference type="ARBA" id="ARBA00022679"/>
    </source>
</evidence>
<evidence type="ECO:0000256" key="1">
    <source>
        <dbReference type="ARBA" id="ARBA00002724"/>
    </source>
</evidence>
<comment type="function">
    <text evidence="1">Specifically methylates the cytosine at position 967 (m5C967) of 16S rRNA.</text>
</comment>